<dbReference type="AlphaFoldDB" id="A0A663LPC0"/>
<dbReference type="GO" id="GO:0006897">
    <property type="term" value="P:endocytosis"/>
    <property type="evidence" value="ECO:0007669"/>
    <property type="project" value="TreeGrafter"/>
</dbReference>
<reference evidence="2" key="1">
    <citation type="submission" date="2025-08" db="UniProtKB">
        <authorList>
            <consortium name="Ensembl"/>
        </authorList>
    </citation>
    <scope>IDENTIFICATION</scope>
</reference>
<name>A0A663LPC0_ATHCN</name>
<dbReference type="Ensembl" id="ENSACUT00000000248.1">
    <property type="protein sequence ID" value="ENSACUP00000000232.1"/>
    <property type="gene ID" value="ENSACUG00000000167.1"/>
</dbReference>
<dbReference type="OMA" id="EVCLINE"/>
<dbReference type="PANTHER" id="PTHR13196:SF24">
    <property type="entry name" value="DENN DOMAIN-CONTAINING PROTEIN 1B"/>
    <property type="match status" value="1"/>
</dbReference>
<dbReference type="GO" id="GO:1901981">
    <property type="term" value="F:phosphatidylinositol phosphate binding"/>
    <property type="evidence" value="ECO:0007669"/>
    <property type="project" value="TreeGrafter"/>
</dbReference>
<accession>A0A663LPC0</accession>
<evidence type="ECO:0000313" key="3">
    <source>
        <dbReference type="Proteomes" id="UP000472269"/>
    </source>
</evidence>
<dbReference type="InterPro" id="IPR040032">
    <property type="entry name" value="DENND1A/B/C"/>
</dbReference>
<evidence type="ECO:0008006" key="4">
    <source>
        <dbReference type="Google" id="ProtNLM"/>
    </source>
</evidence>
<organism evidence="2 3">
    <name type="scientific">Athene cunicularia</name>
    <name type="common">Burrowing owl</name>
    <name type="synonym">Speotyto cunicularia</name>
    <dbReference type="NCBI Taxonomy" id="194338"/>
    <lineage>
        <taxon>Eukaryota</taxon>
        <taxon>Metazoa</taxon>
        <taxon>Chordata</taxon>
        <taxon>Craniata</taxon>
        <taxon>Vertebrata</taxon>
        <taxon>Euteleostomi</taxon>
        <taxon>Archelosauria</taxon>
        <taxon>Archosauria</taxon>
        <taxon>Dinosauria</taxon>
        <taxon>Saurischia</taxon>
        <taxon>Theropoda</taxon>
        <taxon>Coelurosauria</taxon>
        <taxon>Aves</taxon>
        <taxon>Neognathae</taxon>
        <taxon>Neoaves</taxon>
        <taxon>Telluraves</taxon>
        <taxon>Strigiformes</taxon>
        <taxon>Strigidae</taxon>
        <taxon>Athene</taxon>
    </lineage>
</organism>
<sequence>DVFEEEITAGGFCGGNSRSYQQWMHTVKKGSALINTAMTKATPAVKTAYKFAKNQARQGIKEVKSKLKHKESEEEYGTCSAGAVQTAPVYTLHYEKRANSEKRRLAQVRHLKLLNQDFALDEDDDDEMERTSKLSSEDSEETSACFYDSDDSGETGITPQHQGEMDLLGEILDTLSTHSSDQGKLSGAKSLDFFRSMDDIDYKTNKSNAPSESNLTLLCSSANDQAEWNLGQDDSVLHGKQLPPSPRKQVSSGGHRESLSRLEEESSDFITDKMDTTSMTAPSPVRSSAQFTSLESFKAGYSSCKYAKRNETLSNTSEDQLPASLVQHPSILVPWEKDGRERNETPEESGLLEEVVSLCKLSSAFHCGLNISKDSLSSSSSGNKT</sequence>
<reference evidence="2" key="2">
    <citation type="submission" date="2025-09" db="UniProtKB">
        <authorList>
            <consortium name="Ensembl"/>
        </authorList>
    </citation>
    <scope>IDENTIFICATION</scope>
</reference>
<evidence type="ECO:0000313" key="2">
    <source>
        <dbReference type="Ensembl" id="ENSACUP00000000232.1"/>
    </source>
</evidence>
<dbReference type="Proteomes" id="UP000472269">
    <property type="component" value="Unplaced"/>
</dbReference>
<keyword evidence="3" id="KW-1185">Reference proteome</keyword>
<feature type="region of interest" description="Disordered" evidence="1">
    <location>
        <begin position="235"/>
        <end position="268"/>
    </location>
</feature>
<dbReference type="GO" id="GO:0005085">
    <property type="term" value="F:guanyl-nucleotide exchange factor activity"/>
    <property type="evidence" value="ECO:0007669"/>
    <property type="project" value="InterPro"/>
</dbReference>
<dbReference type="PANTHER" id="PTHR13196">
    <property type="entry name" value="DENN DOMAIN-CONTAINING"/>
    <property type="match status" value="1"/>
</dbReference>
<feature type="compositionally biased region" description="Basic and acidic residues" evidence="1">
    <location>
        <begin position="254"/>
        <end position="268"/>
    </location>
</feature>
<dbReference type="GO" id="GO:0032456">
    <property type="term" value="P:endocytic recycling"/>
    <property type="evidence" value="ECO:0007669"/>
    <property type="project" value="TreeGrafter"/>
</dbReference>
<evidence type="ECO:0000256" key="1">
    <source>
        <dbReference type="SAM" id="MobiDB-lite"/>
    </source>
</evidence>
<proteinExistence type="predicted"/>
<feature type="region of interest" description="Disordered" evidence="1">
    <location>
        <begin position="122"/>
        <end position="160"/>
    </location>
</feature>
<dbReference type="GO" id="GO:0005829">
    <property type="term" value="C:cytosol"/>
    <property type="evidence" value="ECO:0007669"/>
    <property type="project" value="TreeGrafter"/>
</dbReference>
<protein>
    <recommendedName>
        <fullName evidence="4">DENN domain containing 1B</fullName>
    </recommendedName>
</protein>
<dbReference type="GO" id="GO:0016607">
    <property type="term" value="C:nuclear speck"/>
    <property type="evidence" value="ECO:0007669"/>
    <property type="project" value="TreeGrafter"/>
</dbReference>